<sequence length="489" mass="53720">MAQPRLAAFFRLAYIGFALFFVLQIQVAQAQLCNGSLGDPVVNITFGRGLSPGPPLPASVTSYKYITTDCPDDGMYALRNASNNCWGSWHNLPSDHTGDPQGYFMLANATFAPGDFYVDTVRGLCGNTTYEFAAWLMNLVRTPNQIQPNVTFSIEKTNGTVLGMVQTGDIASSGSPQWKQYGLSFKTPPGIFEIVLRMRNNAPGGVGNDLALDDITFRPCGSALRSTIVGNMDTVNICEGDPTSFTLNANSTSFFSTPLYQWQLSKDSGQTWMDVPLGVNLSLQTGPLNKGFYWYRMTAAEEENMNLNSCRIASNSVVINVHGKPVVNAGPDKVVFKGFTAVLDGQISEGFTDFTWQPAQYIANENTLSPTIFPDKDVIFRLSAATPAGCKASDDVFIKVVGGIYIPTSFTPNGDQVNDVWRIPYLQFLPDAEVWVFNRYGQMVYHSKNTSAEWDGTYHGKQQSTGVFIYQVKLKKDTPPLKGTLTLIR</sequence>
<dbReference type="STRING" id="1492898.SY85_23150"/>
<name>A0A172U0R2_9BACT</name>
<gene>
    <name evidence="1" type="ORF">SY85_23150</name>
</gene>
<reference evidence="2" key="1">
    <citation type="submission" date="2015-01" db="EMBL/GenBank/DDBJ databases">
        <title>Flavisolibacter sp./LCS9/ whole genome sequencing.</title>
        <authorList>
            <person name="Kim M.K."/>
            <person name="Srinivasan S."/>
            <person name="Lee J.-J."/>
        </authorList>
    </citation>
    <scope>NUCLEOTIDE SEQUENCE [LARGE SCALE GENOMIC DNA]</scope>
    <source>
        <strain evidence="2">LCS9</strain>
    </source>
</reference>
<proteinExistence type="predicted"/>
<keyword evidence="2" id="KW-1185">Reference proteome</keyword>
<dbReference type="OrthoDB" id="1652165at2"/>
<dbReference type="InterPro" id="IPR026341">
    <property type="entry name" value="T9SS_type_B"/>
</dbReference>
<evidence type="ECO:0000313" key="2">
    <source>
        <dbReference type="Proteomes" id="UP000077177"/>
    </source>
</evidence>
<organism evidence="1 2">
    <name type="scientific">Flavisolibacter tropicus</name>
    <dbReference type="NCBI Taxonomy" id="1492898"/>
    <lineage>
        <taxon>Bacteria</taxon>
        <taxon>Pseudomonadati</taxon>
        <taxon>Bacteroidota</taxon>
        <taxon>Chitinophagia</taxon>
        <taxon>Chitinophagales</taxon>
        <taxon>Chitinophagaceae</taxon>
        <taxon>Flavisolibacter</taxon>
    </lineage>
</organism>
<evidence type="ECO:0000313" key="1">
    <source>
        <dbReference type="EMBL" id="ANE52941.1"/>
    </source>
</evidence>
<dbReference type="EMBL" id="CP011390">
    <property type="protein sequence ID" value="ANE52941.1"/>
    <property type="molecule type" value="Genomic_DNA"/>
</dbReference>
<reference evidence="1 2" key="2">
    <citation type="journal article" date="2016" name="Int. J. Syst. Evol. Microbiol.">
        <title>Flavisolibacter tropicus sp. nov., isolated from tropical soil.</title>
        <authorList>
            <person name="Lee J.J."/>
            <person name="Kang M.S."/>
            <person name="Kim G.S."/>
            <person name="Lee C.S."/>
            <person name="Lim S."/>
            <person name="Lee J."/>
            <person name="Roh S.H."/>
            <person name="Kang H."/>
            <person name="Ha J.M."/>
            <person name="Bae S."/>
            <person name="Jung H.Y."/>
            <person name="Kim M.K."/>
        </authorList>
    </citation>
    <scope>NUCLEOTIDE SEQUENCE [LARGE SCALE GENOMIC DNA]</scope>
    <source>
        <strain evidence="1 2">LCS9</strain>
    </source>
</reference>
<dbReference type="Proteomes" id="UP000077177">
    <property type="component" value="Chromosome"/>
</dbReference>
<protein>
    <recommendedName>
        <fullName evidence="3">Gliding motility-associated C-terminal domain-containing protein</fullName>
    </recommendedName>
</protein>
<dbReference type="KEGG" id="fla:SY85_23150"/>
<dbReference type="NCBIfam" id="TIGR04131">
    <property type="entry name" value="Bac_Flav_CTERM"/>
    <property type="match status" value="1"/>
</dbReference>
<accession>A0A172U0R2</accession>
<dbReference type="AlphaFoldDB" id="A0A172U0R2"/>
<evidence type="ECO:0008006" key="3">
    <source>
        <dbReference type="Google" id="ProtNLM"/>
    </source>
</evidence>
<dbReference type="Gene3D" id="2.60.120.260">
    <property type="entry name" value="Galactose-binding domain-like"/>
    <property type="match status" value="1"/>
</dbReference>
<dbReference type="RefSeq" id="WP_066408290.1">
    <property type="nucleotide sequence ID" value="NZ_CP011390.1"/>
</dbReference>
<dbReference type="Pfam" id="PF13585">
    <property type="entry name" value="CHU_C"/>
    <property type="match status" value="1"/>
</dbReference>